<dbReference type="PANTHER" id="PTHR32322">
    <property type="entry name" value="INNER MEMBRANE TRANSPORTER"/>
    <property type="match status" value="1"/>
</dbReference>
<feature type="transmembrane region" description="Helical" evidence="7">
    <location>
        <begin position="258"/>
        <end position="276"/>
    </location>
</feature>
<evidence type="ECO:0000259" key="8">
    <source>
        <dbReference type="Pfam" id="PF00892"/>
    </source>
</evidence>
<dbReference type="InterPro" id="IPR000620">
    <property type="entry name" value="EamA_dom"/>
</dbReference>
<feature type="transmembrane region" description="Helical" evidence="7">
    <location>
        <begin position="108"/>
        <end position="128"/>
    </location>
</feature>
<evidence type="ECO:0000313" key="11">
    <source>
        <dbReference type="Proteomes" id="UP000077384"/>
    </source>
</evidence>
<feature type="transmembrane region" description="Helical" evidence="7">
    <location>
        <begin position="16"/>
        <end position="36"/>
    </location>
</feature>
<organism evidence="9 11">
    <name type="scientific">Clostridium coskatii</name>
    <dbReference type="NCBI Taxonomy" id="1705578"/>
    <lineage>
        <taxon>Bacteria</taxon>
        <taxon>Bacillati</taxon>
        <taxon>Bacillota</taxon>
        <taxon>Clostridia</taxon>
        <taxon>Eubacteriales</taxon>
        <taxon>Clostridiaceae</taxon>
        <taxon>Clostridium</taxon>
    </lineage>
</organism>
<feature type="transmembrane region" description="Helical" evidence="7">
    <location>
        <begin position="282"/>
        <end position="300"/>
    </location>
</feature>
<dbReference type="Proteomes" id="UP000093694">
    <property type="component" value="Unassembled WGS sequence"/>
</dbReference>
<dbReference type="EMBL" id="LROR01000025">
    <property type="protein sequence ID" value="OBR97402.1"/>
    <property type="molecule type" value="Genomic_DNA"/>
</dbReference>
<name>A0A168MZR7_9CLOT</name>
<protein>
    <submittedName>
        <fullName evidence="9 10">Inner membrane transporter YicL</fullName>
    </submittedName>
</protein>
<feature type="transmembrane region" description="Helical" evidence="7">
    <location>
        <begin position="140"/>
        <end position="162"/>
    </location>
</feature>
<sequence length="304" mass="34151">MDTQITLKNNSRMKGILLVVSASMLWGVSGPVAQYLFQKKDISPEWLVDIRLLLSGSLLLIFLYLKNGKKIFNIWKSKYGRRNIIFFSIIGLIGVQYGYFASIKYGNAATATILQYLSPVIIVCYVSFKSKELPTLRETLSILLALLGTFFLITRGNIHSLAISNLALFWGVLSAFAAAFYVVQPAYIIKRWGCDIVIGWGMLLGGIFFSFVHPFWRIQGEYSTDSILAITFVVVFGTLVSFYWYLDSTRYIKASETSLLSCLEPMSATTVSILWLHTPFGIFDIIGSILILSTVLILSYNKKS</sequence>
<accession>A0A168MZR7</accession>
<evidence type="ECO:0000256" key="7">
    <source>
        <dbReference type="SAM" id="Phobius"/>
    </source>
</evidence>
<dbReference type="InterPro" id="IPR050638">
    <property type="entry name" value="AA-Vitamin_Transporters"/>
</dbReference>
<dbReference type="EMBL" id="LITQ01000049">
    <property type="protein sequence ID" value="OAA85543.1"/>
    <property type="molecule type" value="Genomic_DNA"/>
</dbReference>
<evidence type="ECO:0000313" key="12">
    <source>
        <dbReference type="Proteomes" id="UP000093694"/>
    </source>
</evidence>
<comment type="subcellular location">
    <subcellularLocation>
        <location evidence="1">Cell membrane</location>
        <topology evidence="1">Multi-pass membrane protein</topology>
    </subcellularLocation>
</comment>
<evidence type="ECO:0000256" key="5">
    <source>
        <dbReference type="ARBA" id="ARBA00022989"/>
    </source>
</evidence>
<evidence type="ECO:0000256" key="6">
    <source>
        <dbReference type="ARBA" id="ARBA00023136"/>
    </source>
</evidence>
<reference evidence="10 12" key="2">
    <citation type="journal article" date="2016" name="Front. Microbiol.">
        <title>Industrial Acetogenic Biocatalysts: A Comparative Metabolic and Genomic Analysis.</title>
        <authorList>
            <person name="Bengelsdorf F."/>
            <person name="Poehlein A."/>
            <person name="Sonja S."/>
            <person name="Erz C."/>
            <person name="Hummel T."/>
            <person name="Hoffmeister S."/>
            <person name="Daniel R."/>
            <person name="Durre P."/>
        </authorList>
    </citation>
    <scope>NUCLEOTIDE SEQUENCE [LARGE SCALE GENOMIC DNA]</scope>
    <source>
        <strain evidence="10 12">PTA-10522</strain>
    </source>
</reference>
<evidence type="ECO:0000313" key="9">
    <source>
        <dbReference type="EMBL" id="OAA85543.1"/>
    </source>
</evidence>
<dbReference type="PATRIC" id="fig|1705578.3.peg.3261"/>
<reference evidence="9 11" key="1">
    <citation type="journal article" date="2015" name="Biotechnol. Bioeng.">
        <title>Genome sequence and phenotypic characterization of Caulobacter segnis.</title>
        <authorList>
            <person name="Patel S."/>
            <person name="Fletcher B."/>
            <person name="Scott D.C."/>
            <person name="Ely B."/>
        </authorList>
    </citation>
    <scope>NUCLEOTIDE SEQUENCE [LARGE SCALE GENOMIC DNA]</scope>
    <source>
        <strain evidence="9 11">PS02</strain>
    </source>
</reference>
<proteinExistence type="inferred from homology"/>
<evidence type="ECO:0000256" key="1">
    <source>
        <dbReference type="ARBA" id="ARBA00004651"/>
    </source>
</evidence>
<evidence type="ECO:0000313" key="10">
    <source>
        <dbReference type="EMBL" id="OBR97402.1"/>
    </source>
</evidence>
<dbReference type="InterPro" id="IPR037185">
    <property type="entry name" value="EmrE-like"/>
</dbReference>
<keyword evidence="6 7" id="KW-0472">Membrane</keyword>
<feature type="transmembrane region" description="Helical" evidence="7">
    <location>
        <begin position="85"/>
        <end position="102"/>
    </location>
</feature>
<feature type="transmembrane region" description="Helical" evidence="7">
    <location>
        <begin position="168"/>
        <end position="189"/>
    </location>
</feature>
<feature type="transmembrane region" description="Helical" evidence="7">
    <location>
        <begin position="48"/>
        <end position="65"/>
    </location>
</feature>
<gene>
    <name evidence="9" type="primary">yicL</name>
    <name evidence="10" type="ORF">CLCOS_03820</name>
    <name evidence="9" type="ORF">WX73_03197</name>
</gene>
<feature type="domain" description="EamA" evidence="8">
    <location>
        <begin position="13"/>
        <end position="153"/>
    </location>
</feature>
<keyword evidence="12" id="KW-1185">Reference proteome</keyword>
<dbReference type="RefSeq" id="WP_063602523.1">
    <property type="nucleotide sequence ID" value="NZ_LITQ01000049.1"/>
</dbReference>
<dbReference type="PANTHER" id="PTHR32322:SF18">
    <property type="entry name" value="S-ADENOSYLMETHIONINE_S-ADENOSYLHOMOCYSTEINE TRANSPORTER"/>
    <property type="match status" value="1"/>
</dbReference>
<feature type="domain" description="EamA" evidence="8">
    <location>
        <begin position="166"/>
        <end position="299"/>
    </location>
</feature>
<evidence type="ECO:0000256" key="4">
    <source>
        <dbReference type="ARBA" id="ARBA00022692"/>
    </source>
</evidence>
<comment type="caution">
    <text evidence="9">The sequence shown here is derived from an EMBL/GenBank/DDBJ whole genome shotgun (WGS) entry which is preliminary data.</text>
</comment>
<dbReference type="Pfam" id="PF00892">
    <property type="entry name" value="EamA"/>
    <property type="match status" value="2"/>
</dbReference>
<dbReference type="GO" id="GO:0005886">
    <property type="term" value="C:plasma membrane"/>
    <property type="evidence" value="ECO:0007669"/>
    <property type="project" value="UniProtKB-SubCell"/>
</dbReference>
<dbReference type="SUPFAM" id="SSF103481">
    <property type="entry name" value="Multidrug resistance efflux transporter EmrE"/>
    <property type="match status" value="2"/>
</dbReference>
<keyword evidence="3" id="KW-1003">Cell membrane</keyword>
<keyword evidence="5 7" id="KW-1133">Transmembrane helix</keyword>
<evidence type="ECO:0000256" key="2">
    <source>
        <dbReference type="ARBA" id="ARBA00007362"/>
    </source>
</evidence>
<dbReference type="Proteomes" id="UP000077384">
    <property type="component" value="Unassembled WGS sequence"/>
</dbReference>
<evidence type="ECO:0000256" key="3">
    <source>
        <dbReference type="ARBA" id="ARBA00022475"/>
    </source>
</evidence>
<feature type="transmembrane region" description="Helical" evidence="7">
    <location>
        <begin position="196"/>
        <end position="215"/>
    </location>
</feature>
<feature type="transmembrane region" description="Helical" evidence="7">
    <location>
        <begin position="227"/>
        <end position="246"/>
    </location>
</feature>
<keyword evidence="4 7" id="KW-0812">Transmembrane</keyword>
<dbReference type="AlphaFoldDB" id="A0A168MZR7"/>
<comment type="similarity">
    <text evidence="2">Belongs to the EamA transporter family.</text>
</comment>